<dbReference type="SUPFAM" id="SSF52540">
    <property type="entry name" value="P-loop containing nucleoside triphosphate hydrolases"/>
    <property type="match status" value="1"/>
</dbReference>
<dbReference type="EMBL" id="APML01000019">
    <property type="protein sequence ID" value="ENH97366.1"/>
    <property type="molecule type" value="Genomic_DNA"/>
</dbReference>
<dbReference type="PROSITE" id="PS51192">
    <property type="entry name" value="HELICASE_ATP_BIND_1"/>
    <property type="match status" value="1"/>
</dbReference>
<dbReference type="PATRIC" id="fig|1308866.3.peg.1032"/>
<dbReference type="PANTHER" id="PTHR13710">
    <property type="entry name" value="DNA HELICASE RECQ FAMILY MEMBER"/>
    <property type="match status" value="1"/>
</dbReference>
<dbReference type="AlphaFoldDB" id="N4WWA7"/>
<accession>N4WWA7</accession>
<dbReference type="InterPro" id="IPR014001">
    <property type="entry name" value="Helicase_ATP-bd"/>
</dbReference>
<keyword evidence="4" id="KW-0067">ATP-binding</keyword>
<dbReference type="eggNOG" id="COG0514">
    <property type="taxonomic scope" value="Bacteria"/>
</dbReference>
<feature type="domain" description="Helicase C-terminal" evidence="6">
    <location>
        <begin position="219"/>
        <end position="367"/>
    </location>
</feature>
<dbReference type="GO" id="GO:0043138">
    <property type="term" value="F:3'-5' DNA helicase activity"/>
    <property type="evidence" value="ECO:0007669"/>
    <property type="project" value="TreeGrafter"/>
</dbReference>
<dbReference type="GO" id="GO:0003676">
    <property type="term" value="F:nucleic acid binding"/>
    <property type="evidence" value="ECO:0007669"/>
    <property type="project" value="InterPro"/>
</dbReference>
<dbReference type="InterPro" id="IPR001650">
    <property type="entry name" value="Helicase_C-like"/>
</dbReference>
<dbReference type="InterPro" id="IPR004589">
    <property type="entry name" value="DNA_helicase_ATP-dep_RecQ"/>
</dbReference>
<dbReference type="SMART" id="SM00490">
    <property type="entry name" value="HELICc"/>
    <property type="match status" value="1"/>
</dbReference>
<dbReference type="GO" id="GO:0043590">
    <property type="term" value="C:bacterial nucleoid"/>
    <property type="evidence" value="ECO:0007669"/>
    <property type="project" value="TreeGrafter"/>
</dbReference>
<dbReference type="RefSeq" id="WP_003466224.1">
    <property type="nucleotide sequence ID" value="NZ_APML01000019.1"/>
</dbReference>
<keyword evidence="3 7" id="KW-0347">Helicase</keyword>
<dbReference type="PROSITE" id="PS51194">
    <property type="entry name" value="HELICASE_CTER"/>
    <property type="match status" value="1"/>
</dbReference>
<organism evidence="7 8">
    <name type="scientific">Gracilibacillus halophilus YIM-C55.5</name>
    <dbReference type="NCBI Taxonomy" id="1308866"/>
    <lineage>
        <taxon>Bacteria</taxon>
        <taxon>Bacillati</taxon>
        <taxon>Bacillota</taxon>
        <taxon>Bacilli</taxon>
        <taxon>Bacillales</taxon>
        <taxon>Bacillaceae</taxon>
        <taxon>Gracilibacillus</taxon>
    </lineage>
</organism>
<dbReference type="InterPro" id="IPR011545">
    <property type="entry name" value="DEAD/DEAH_box_helicase_dom"/>
</dbReference>
<dbReference type="SMART" id="SM00487">
    <property type="entry name" value="DEXDc"/>
    <property type="match status" value="1"/>
</dbReference>
<dbReference type="Gene3D" id="3.40.50.300">
    <property type="entry name" value="P-loop containing nucleotide triphosphate hydrolases"/>
    <property type="match status" value="2"/>
</dbReference>
<dbReference type="GO" id="GO:0005737">
    <property type="term" value="C:cytoplasm"/>
    <property type="evidence" value="ECO:0007669"/>
    <property type="project" value="TreeGrafter"/>
</dbReference>
<evidence type="ECO:0000259" key="5">
    <source>
        <dbReference type="PROSITE" id="PS51192"/>
    </source>
</evidence>
<dbReference type="GO" id="GO:0016787">
    <property type="term" value="F:hydrolase activity"/>
    <property type="evidence" value="ECO:0007669"/>
    <property type="project" value="UniProtKB-KW"/>
</dbReference>
<dbReference type="InterPro" id="IPR036388">
    <property type="entry name" value="WH-like_DNA-bd_sf"/>
</dbReference>
<evidence type="ECO:0000313" key="8">
    <source>
        <dbReference type="Proteomes" id="UP000012283"/>
    </source>
</evidence>
<evidence type="ECO:0000259" key="6">
    <source>
        <dbReference type="PROSITE" id="PS51194"/>
    </source>
</evidence>
<dbReference type="OrthoDB" id="9763310at2"/>
<evidence type="ECO:0000313" key="7">
    <source>
        <dbReference type="EMBL" id="ENH97366.1"/>
    </source>
</evidence>
<keyword evidence="1" id="KW-0547">Nucleotide-binding</keyword>
<dbReference type="FunFam" id="3.40.50.300:FF:001363">
    <property type="entry name" value="ATP-dependent DNA helicase RecQ"/>
    <property type="match status" value="1"/>
</dbReference>
<keyword evidence="2" id="KW-0378">Hydrolase</keyword>
<dbReference type="PANTHER" id="PTHR13710:SF84">
    <property type="entry name" value="ATP-DEPENDENT DNA HELICASE RECS-RELATED"/>
    <property type="match status" value="1"/>
</dbReference>
<proteinExistence type="predicted"/>
<evidence type="ECO:0000256" key="4">
    <source>
        <dbReference type="ARBA" id="ARBA00022840"/>
    </source>
</evidence>
<dbReference type="GO" id="GO:0006310">
    <property type="term" value="P:DNA recombination"/>
    <property type="evidence" value="ECO:0007669"/>
    <property type="project" value="InterPro"/>
</dbReference>
<sequence length="511" mass="60115">MGELEEYLYHYFGYSTFRNGQKEIIEDVNEKKDVLAVLPTGSGKSICYQLPAMMNEGMVLVVSPLLSLMEDQVKQMRARGFKRVIALNSMMAVQERNRQIQHLHQYQLVYVSPEMLQNRQLTAKLSRMSIQLFVIDEAHCISQWGHEFRPDYLRLQSIHKQLHAPPILALTATATPDVQHDIMSFMGMRDVNKHIHPMDKPNIAFLIERVNHQEKKLDYISSLLSSYQVPTMIYFSSRKEAERISLYLDEKVEGLRVAYYHGGLDTQDRILIQQQFMYDQLDVICCTSAFGMGIDKQNVRLVIHYHMPAEVESFIQEVGRAGRDGEESISVLLYHEHDRNIPQRLIDSELPNQGLLQEVVDWIFHRQSIPIHEVESYIIEKTGNETPWRFIHYQLEQIGMKNNSIFLSETYSKQWVLSQLQNAYQQRLQYKISKLLTMEQWVLQDEMCRREALFQYFQDMITPPNGMCCDQCDFRWDHWKTNRTVNNQEETASTWKNKLAQLLLQETEYEI</sequence>
<name>N4WWA7_9BACI</name>
<dbReference type="GO" id="GO:0009378">
    <property type="term" value="F:four-way junction helicase activity"/>
    <property type="evidence" value="ECO:0007669"/>
    <property type="project" value="TreeGrafter"/>
</dbReference>
<comment type="caution">
    <text evidence="7">The sequence shown here is derived from an EMBL/GenBank/DDBJ whole genome shotgun (WGS) entry which is preliminary data.</text>
</comment>
<dbReference type="GO" id="GO:0006281">
    <property type="term" value="P:DNA repair"/>
    <property type="evidence" value="ECO:0007669"/>
    <property type="project" value="TreeGrafter"/>
</dbReference>
<dbReference type="CDD" id="cd17920">
    <property type="entry name" value="DEXHc_RecQ"/>
    <property type="match status" value="1"/>
</dbReference>
<feature type="domain" description="Helicase ATP-binding" evidence="5">
    <location>
        <begin position="25"/>
        <end position="192"/>
    </location>
</feature>
<dbReference type="NCBIfam" id="TIGR00614">
    <property type="entry name" value="recQ_fam"/>
    <property type="match status" value="1"/>
</dbReference>
<evidence type="ECO:0000256" key="2">
    <source>
        <dbReference type="ARBA" id="ARBA00022801"/>
    </source>
</evidence>
<dbReference type="STRING" id="1308866.J416_05108"/>
<dbReference type="Pfam" id="PF00270">
    <property type="entry name" value="DEAD"/>
    <property type="match status" value="1"/>
</dbReference>
<evidence type="ECO:0000256" key="3">
    <source>
        <dbReference type="ARBA" id="ARBA00022806"/>
    </source>
</evidence>
<keyword evidence="8" id="KW-1185">Reference proteome</keyword>
<dbReference type="Gene3D" id="1.10.10.10">
    <property type="entry name" value="Winged helix-like DNA-binding domain superfamily/Winged helix DNA-binding domain"/>
    <property type="match status" value="1"/>
</dbReference>
<reference evidence="7 8" key="1">
    <citation type="submission" date="2013-03" db="EMBL/GenBank/DDBJ databases">
        <title>Draft genome sequence of Gracibacillus halophilus YIM-C55.5, a moderately halophilic and thermophilic organism from the Xiaochaidamu salt lake.</title>
        <authorList>
            <person name="Sugumar T."/>
            <person name="Polireddy D.R."/>
            <person name="Antony A."/>
            <person name="Madhava Y.R."/>
            <person name="Sivakumar N."/>
        </authorList>
    </citation>
    <scope>NUCLEOTIDE SEQUENCE [LARGE SCALE GENOMIC DNA]</scope>
    <source>
        <strain evidence="7 8">YIM-C55.5</strain>
    </source>
</reference>
<evidence type="ECO:0000256" key="1">
    <source>
        <dbReference type="ARBA" id="ARBA00022741"/>
    </source>
</evidence>
<dbReference type="Proteomes" id="UP000012283">
    <property type="component" value="Unassembled WGS sequence"/>
</dbReference>
<dbReference type="InterPro" id="IPR027417">
    <property type="entry name" value="P-loop_NTPase"/>
</dbReference>
<gene>
    <name evidence="7" type="ORF">J416_05108</name>
</gene>
<dbReference type="GO" id="GO:0005524">
    <property type="term" value="F:ATP binding"/>
    <property type="evidence" value="ECO:0007669"/>
    <property type="project" value="UniProtKB-KW"/>
</dbReference>
<protein>
    <submittedName>
        <fullName evidence="7">ATP-dependent DNA helicase</fullName>
    </submittedName>
</protein>
<dbReference type="Pfam" id="PF00271">
    <property type="entry name" value="Helicase_C"/>
    <property type="match status" value="1"/>
</dbReference>
<dbReference type="GO" id="GO:0030894">
    <property type="term" value="C:replisome"/>
    <property type="evidence" value="ECO:0007669"/>
    <property type="project" value="TreeGrafter"/>
</dbReference>